<dbReference type="NCBIfam" id="TIGR01627">
    <property type="entry name" value="A_thal_3515"/>
    <property type="match status" value="1"/>
</dbReference>
<evidence type="ECO:0000256" key="4">
    <source>
        <dbReference type="ARBA" id="ARBA00023136"/>
    </source>
</evidence>
<keyword evidence="2 5" id="KW-0812">Transmembrane</keyword>
<proteinExistence type="predicted"/>
<feature type="transmembrane region" description="Helical" evidence="5">
    <location>
        <begin position="31"/>
        <end position="49"/>
    </location>
</feature>
<dbReference type="GO" id="GO:0045492">
    <property type="term" value="P:xylan biosynthetic process"/>
    <property type="evidence" value="ECO:0007669"/>
    <property type="project" value="InterPro"/>
</dbReference>
<dbReference type="GO" id="GO:0000139">
    <property type="term" value="C:Golgi membrane"/>
    <property type="evidence" value="ECO:0007669"/>
    <property type="project" value="UniProtKB-SubCell"/>
</dbReference>
<gene>
    <name evidence="6" type="ORF">RJ641_019280</name>
</gene>
<reference evidence="6 7" key="1">
    <citation type="submission" date="2023-12" db="EMBL/GenBank/DDBJ databases">
        <title>A high-quality genome assembly for Dillenia turbinata (Dilleniales).</title>
        <authorList>
            <person name="Chanderbali A."/>
        </authorList>
    </citation>
    <scope>NUCLEOTIDE SEQUENCE [LARGE SCALE GENOMIC DNA]</scope>
    <source>
        <strain evidence="6">LSX21</strain>
        <tissue evidence="6">Leaf</tissue>
    </source>
</reference>
<dbReference type="Proteomes" id="UP001370490">
    <property type="component" value="Unassembled WGS sequence"/>
</dbReference>
<evidence type="ECO:0000256" key="3">
    <source>
        <dbReference type="ARBA" id="ARBA00022989"/>
    </source>
</evidence>
<evidence type="ECO:0000313" key="7">
    <source>
        <dbReference type="Proteomes" id="UP001370490"/>
    </source>
</evidence>
<organism evidence="6 7">
    <name type="scientific">Dillenia turbinata</name>
    <dbReference type="NCBI Taxonomy" id="194707"/>
    <lineage>
        <taxon>Eukaryota</taxon>
        <taxon>Viridiplantae</taxon>
        <taxon>Streptophyta</taxon>
        <taxon>Embryophyta</taxon>
        <taxon>Tracheophyta</taxon>
        <taxon>Spermatophyta</taxon>
        <taxon>Magnoliopsida</taxon>
        <taxon>eudicotyledons</taxon>
        <taxon>Gunneridae</taxon>
        <taxon>Pentapetalae</taxon>
        <taxon>Dilleniales</taxon>
        <taxon>Dilleniaceae</taxon>
        <taxon>Dillenia</taxon>
    </lineage>
</organism>
<evidence type="ECO:0000256" key="5">
    <source>
        <dbReference type="SAM" id="Phobius"/>
    </source>
</evidence>
<protein>
    <submittedName>
        <fullName evidence="6">Polysaccharide biosynthesis domain</fullName>
    </submittedName>
</protein>
<keyword evidence="3 5" id="KW-1133">Transmembrane helix</keyword>
<sequence length="309" mass="34988">MKAANGTKLIVLHPSIHKPASSQPSTQNHRLLFLFFISFFTFALFLSLTPSKDLSLSSSATTTHNDDLPKPISDALLHYTISNNNTHMTSIELNSIASVLRSYQFSSNFLIFGLTHETYLWKALNFKGRTIFLDENEYLVKKFEENDSQIEAYDVQYTTKVSQTAELISYGRGEYKNECRPFQNLLFSECKIGLTELPNHIYDINWDVILIDGPKGYSGHTPGRLSAIFTAGVFARSKKIKNVKTHVFVHEIKRVLERECSSEYLCDENLVETTDNLGHFVVETGDARTFEFCNSDLLPSSSSLLSDIK</sequence>
<name>A0AAN8ULP4_9MAGN</name>
<dbReference type="EMBL" id="JBAMMX010000024">
    <property type="protein sequence ID" value="KAK6916419.1"/>
    <property type="molecule type" value="Genomic_DNA"/>
</dbReference>
<evidence type="ECO:0000256" key="2">
    <source>
        <dbReference type="ARBA" id="ARBA00022692"/>
    </source>
</evidence>
<keyword evidence="4 5" id="KW-0472">Membrane</keyword>
<keyword evidence="7" id="KW-1185">Reference proteome</keyword>
<dbReference type="AlphaFoldDB" id="A0AAN8ULP4"/>
<comment type="subcellular location">
    <subcellularLocation>
        <location evidence="1">Golgi apparatus membrane</location>
        <topology evidence="1">Single-pass membrane protein</topology>
    </subcellularLocation>
</comment>
<evidence type="ECO:0000256" key="1">
    <source>
        <dbReference type="ARBA" id="ARBA00004194"/>
    </source>
</evidence>
<accession>A0AAN8ULP4</accession>
<comment type="caution">
    <text evidence="6">The sequence shown here is derived from an EMBL/GenBank/DDBJ whole genome shotgun (WGS) entry which is preliminary data.</text>
</comment>
<dbReference type="Pfam" id="PF21729">
    <property type="entry name" value="IRX15_IRX15L_GXM"/>
    <property type="match status" value="1"/>
</dbReference>
<evidence type="ECO:0000313" key="6">
    <source>
        <dbReference type="EMBL" id="KAK6916419.1"/>
    </source>
</evidence>
<dbReference type="PANTHER" id="PTHR31444">
    <property type="entry name" value="OS11G0490100 PROTEIN"/>
    <property type="match status" value="1"/>
</dbReference>
<dbReference type="InterPro" id="IPR006514">
    <property type="entry name" value="IRX15/GXM/AGM"/>
</dbReference>